<evidence type="ECO:0000313" key="3">
    <source>
        <dbReference type="Proteomes" id="UP001331761"/>
    </source>
</evidence>
<keyword evidence="1" id="KW-0732">Signal</keyword>
<gene>
    <name evidence="2" type="ORF">GCK32_017157</name>
</gene>
<evidence type="ECO:0000313" key="2">
    <source>
        <dbReference type="EMBL" id="KAK5967287.1"/>
    </source>
</evidence>
<dbReference type="AlphaFoldDB" id="A0AAN8F4H6"/>
<comment type="caution">
    <text evidence="2">The sequence shown here is derived from an EMBL/GenBank/DDBJ whole genome shotgun (WGS) entry which is preliminary data.</text>
</comment>
<organism evidence="2 3">
    <name type="scientific">Trichostrongylus colubriformis</name>
    <name type="common">Black scour worm</name>
    <dbReference type="NCBI Taxonomy" id="6319"/>
    <lineage>
        <taxon>Eukaryota</taxon>
        <taxon>Metazoa</taxon>
        <taxon>Ecdysozoa</taxon>
        <taxon>Nematoda</taxon>
        <taxon>Chromadorea</taxon>
        <taxon>Rhabditida</taxon>
        <taxon>Rhabditina</taxon>
        <taxon>Rhabditomorpha</taxon>
        <taxon>Strongyloidea</taxon>
        <taxon>Trichostrongylidae</taxon>
        <taxon>Trichostrongylus</taxon>
    </lineage>
</organism>
<protein>
    <submittedName>
        <fullName evidence="2">Uncharacterized protein</fullName>
    </submittedName>
</protein>
<feature type="signal peptide" evidence="1">
    <location>
        <begin position="1"/>
        <end position="21"/>
    </location>
</feature>
<feature type="chain" id="PRO_5043052216" evidence="1">
    <location>
        <begin position="22"/>
        <end position="70"/>
    </location>
</feature>
<proteinExistence type="predicted"/>
<name>A0AAN8F4H6_TRICO</name>
<dbReference type="EMBL" id="WIXE01022659">
    <property type="protein sequence ID" value="KAK5967287.1"/>
    <property type="molecule type" value="Genomic_DNA"/>
</dbReference>
<reference evidence="2 3" key="1">
    <citation type="submission" date="2019-10" db="EMBL/GenBank/DDBJ databases">
        <title>Assembly and Annotation for the nematode Trichostrongylus colubriformis.</title>
        <authorList>
            <person name="Martin J."/>
        </authorList>
    </citation>
    <scope>NUCLEOTIDE SEQUENCE [LARGE SCALE GENOMIC DNA]</scope>
    <source>
        <strain evidence="2">G859</strain>
        <tissue evidence="2">Whole worm</tissue>
    </source>
</reference>
<accession>A0AAN8F4H6</accession>
<keyword evidence="3" id="KW-1185">Reference proteome</keyword>
<evidence type="ECO:0000256" key="1">
    <source>
        <dbReference type="SAM" id="SignalP"/>
    </source>
</evidence>
<sequence length="70" mass="7433">MFAFATRSLLLLALLVTCALAGDPCRECTPPTGGICRGPSGICYSIKRSVPMEDSSVSKEYGTSHGIEEH</sequence>
<dbReference type="Proteomes" id="UP001331761">
    <property type="component" value="Unassembled WGS sequence"/>
</dbReference>